<evidence type="ECO:0000313" key="4">
    <source>
        <dbReference type="Proteomes" id="UP001146067"/>
    </source>
</evidence>
<keyword evidence="1" id="KW-0472">Membrane</keyword>
<evidence type="ECO:0000256" key="1">
    <source>
        <dbReference type="SAM" id="Phobius"/>
    </source>
</evidence>
<accession>A0A9X3PIB4</accession>
<dbReference type="Pfam" id="PF13828">
    <property type="entry name" value="DUF4190"/>
    <property type="match status" value="1"/>
</dbReference>
<dbReference type="EMBL" id="JAPZVP010000003">
    <property type="protein sequence ID" value="MDA1359045.1"/>
    <property type="molecule type" value="Genomic_DNA"/>
</dbReference>
<dbReference type="Proteomes" id="UP001146067">
    <property type="component" value="Unassembled WGS sequence"/>
</dbReference>
<feature type="transmembrane region" description="Helical" evidence="1">
    <location>
        <begin position="20"/>
        <end position="47"/>
    </location>
</feature>
<dbReference type="AlphaFoldDB" id="A0A9X3PIB4"/>
<sequence>MTQDYGPRAQVDGAREMNGTAIAAFVFSVVGLCWPLGLLGLILGYVAKSQIKSRDNSGSGLATAAIVLGWITVLGFIIFAIALAVGGWDAWMDRVNDYKDDYNN</sequence>
<reference evidence="3" key="1">
    <citation type="submission" date="2022-12" db="EMBL/GenBank/DDBJ databases">
        <title>Gycomyces niveus sp.nov.,a novel actinomycete isolated from soil in Shouguan.</title>
        <authorList>
            <person name="Yang X."/>
        </authorList>
    </citation>
    <scope>NUCLEOTIDE SEQUENCE</scope>
    <source>
        <strain evidence="3">NEAU-A15</strain>
    </source>
</reference>
<feature type="domain" description="DUF4190" evidence="2">
    <location>
        <begin position="21"/>
        <end position="79"/>
    </location>
</feature>
<organism evidence="3 4">
    <name type="scientific">Glycomyces luteolus</name>
    <dbReference type="NCBI Taxonomy" id="2670330"/>
    <lineage>
        <taxon>Bacteria</taxon>
        <taxon>Bacillati</taxon>
        <taxon>Actinomycetota</taxon>
        <taxon>Actinomycetes</taxon>
        <taxon>Glycomycetales</taxon>
        <taxon>Glycomycetaceae</taxon>
        <taxon>Glycomyces</taxon>
    </lineage>
</organism>
<gene>
    <name evidence="3" type="ORF">O1R50_05390</name>
</gene>
<keyword evidence="1" id="KW-1133">Transmembrane helix</keyword>
<keyword evidence="4" id="KW-1185">Reference proteome</keyword>
<name>A0A9X3PIB4_9ACTN</name>
<protein>
    <submittedName>
        <fullName evidence="3">DUF4190 domain-containing protein</fullName>
    </submittedName>
</protein>
<dbReference type="RefSeq" id="WP_270108875.1">
    <property type="nucleotide sequence ID" value="NZ_JAPZVP010000003.1"/>
</dbReference>
<evidence type="ECO:0000313" key="3">
    <source>
        <dbReference type="EMBL" id="MDA1359045.1"/>
    </source>
</evidence>
<comment type="caution">
    <text evidence="3">The sequence shown here is derived from an EMBL/GenBank/DDBJ whole genome shotgun (WGS) entry which is preliminary data.</text>
</comment>
<feature type="transmembrane region" description="Helical" evidence="1">
    <location>
        <begin position="59"/>
        <end position="85"/>
    </location>
</feature>
<keyword evidence="1" id="KW-0812">Transmembrane</keyword>
<proteinExistence type="predicted"/>
<dbReference type="InterPro" id="IPR025241">
    <property type="entry name" value="DUF4190"/>
</dbReference>
<evidence type="ECO:0000259" key="2">
    <source>
        <dbReference type="Pfam" id="PF13828"/>
    </source>
</evidence>